<reference evidence="1" key="2">
    <citation type="submission" date="2023-01" db="EMBL/GenBank/DDBJ databases">
        <title>Draft genome sequence of Maritalea porphyrae strain NBRC 107169.</title>
        <authorList>
            <person name="Sun Q."/>
            <person name="Mori K."/>
        </authorList>
    </citation>
    <scope>NUCLEOTIDE SEQUENCE</scope>
    <source>
        <strain evidence="1">NBRC 107169</strain>
    </source>
</reference>
<accession>A0ABQ5UNW8</accession>
<dbReference type="RefSeq" id="WP_284362801.1">
    <property type="nucleotide sequence ID" value="NZ_BSNI01000002.1"/>
</dbReference>
<gene>
    <name evidence="1" type="ORF">GCM10007879_12320</name>
</gene>
<sequence length="322" mass="37238">MIIFIGTNRQRSNITRLRKHQQAPKFAFKSYNWLFRTFKLPAATYVFTGIDRLDANERRLAGKVFRHIRAAGKGFSALNDPAHGKGRYRLLCGLYGQGLNAFNAYLAIDDPKPERFPVFIRRNSISTAPLSTLLNNQLELDHAINQLAEKAEPLDDLVIIEFCADQFAPGVHQKFSMYKIGDQVFQSFINVGKSWLVKYDEEDLLSEEQYALDRQHIEQNRFAAHFREVFELANVDYGRADFGLFNGQPQTYEINFNPFYLIVKSEVKSTQRRMNEDFVVEKRTRAIADLASHGGRAIDNISDPDITAFRLRPWRNYAPQRY</sequence>
<evidence type="ECO:0000313" key="2">
    <source>
        <dbReference type="Proteomes" id="UP001161405"/>
    </source>
</evidence>
<keyword evidence="2" id="KW-1185">Reference proteome</keyword>
<name>A0ABQ5UNW8_9HYPH</name>
<proteinExistence type="predicted"/>
<dbReference type="Proteomes" id="UP001161405">
    <property type="component" value="Unassembled WGS sequence"/>
</dbReference>
<organism evidence="1 2">
    <name type="scientific">Maritalea porphyrae</name>
    <dbReference type="NCBI Taxonomy" id="880732"/>
    <lineage>
        <taxon>Bacteria</taxon>
        <taxon>Pseudomonadati</taxon>
        <taxon>Pseudomonadota</taxon>
        <taxon>Alphaproteobacteria</taxon>
        <taxon>Hyphomicrobiales</taxon>
        <taxon>Devosiaceae</taxon>
        <taxon>Maritalea</taxon>
    </lineage>
</organism>
<comment type="caution">
    <text evidence="1">The sequence shown here is derived from an EMBL/GenBank/DDBJ whole genome shotgun (WGS) entry which is preliminary data.</text>
</comment>
<protein>
    <recommendedName>
        <fullName evidence="3">GIY-YIG nuclease family protein</fullName>
    </recommendedName>
</protein>
<reference evidence="1" key="1">
    <citation type="journal article" date="2014" name="Int. J. Syst. Evol. Microbiol.">
        <title>Complete genome of a new Firmicutes species belonging to the dominant human colonic microbiota ('Ruminococcus bicirculans') reveals two chromosomes and a selective capacity to utilize plant glucans.</title>
        <authorList>
            <consortium name="NISC Comparative Sequencing Program"/>
            <person name="Wegmann U."/>
            <person name="Louis P."/>
            <person name="Goesmann A."/>
            <person name="Henrissat B."/>
            <person name="Duncan S.H."/>
            <person name="Flint H.J."/>
        </authorList>
    </citation>
    <scope>NUCLEOTIDE SEQUENCE</scope>
    <source>
        <strain evidence="1">NBRC 107169</strain>
    </source>
</reference>
<dbReference type="EMBL" id="BSNI01000002">
    <property type="protein sequence ID" value="GLQ16983.1"/>
    <property type="molecule type" value="Genomic_DNA"/>
</dbReference>
<evidence type="ECO:0008006" key="3">
    <source>
        <dbReference type="Google" id="ProtNLM"/>
    </source>
</evidence>
<evidence type="ECO:0000313" key="1">
    <source>
        <dbReference type="EMBL" id="GLQ16983.1"/>
    </source>
</evidence>